<gene>
    <name evidence="1" type="ORF">DW064_11665</name>
</gene>
<proteinExistence type="predicted"/>
<evidence type="ECO:0000313" key="2">
    <source>
        <dbReference type="Proteomes" id="UP000284562"/>
    </source>
</evidence>
<dbReference type="AlphaFoldDB" id="A0AA92WJN5"/>
<dbReference type="Pfam" id="PF12686">
    <property type="entry name" value="DUF3800"/>
    <property type="match status" value="1"/>
</dbReference>
<accession>A0AA92WJN5</accession>
<dbReference type="Proteomes" id="UP000284562">
    <property type="component" value="Unassembled WGS sequence"/>
</dbReference>
<evidence type="ECO:0008006" key="3">
    <source>
        <dbReference type="Google" id="ProtNLM"/>
    </source>
</evidence>
<dbReference type="EMBL" id="QRNN01000053">
    <property type="protein sequence ID" value="RHK47478.1"/>
    <property type="molecule type" value="Genomic_DNA"/>
</dbReference>
<organism evidence="1 2">
    <name type="scientific">Segatella copri</name>
    <dbReference type="NCBI Taxonomy" id="165179"/>
    <lineage>
        <taxon>Bacteria</taxon>
        <taxon>Pseudomonadati</taxon>
        <taxon>Bacteroidota</taxon>
        <taxon>Bacteroidia</taxon>
        <taxon>Bacteroidales</taxon>
        <taxon>Prevotellaceae</taxon>
        <taxon>Segatella</taxon>
    </lineage>
</organism>
<sequence>MMYYIWFDESDKEGAYYSNFYGGILVDSKNYENVLAMSKTFVEEFGITEEIKWQKVNEYWYEKYLTLVDFIFDLLAQGYIKIRIFFRNNQYTAPYLTREQRHKAYPLLYYQFIKHAFGFQYSNPENKPQYLKIMLDDIPLKGEDKKEFKSFIYGLNYDKGFQKANIHIRESDICEIDSSEHLMLQFMDLILGSICFRLNNKHKIKDATTNRRGKRTIIKEKLYKYINSKIRELHPGFNIGESIGISQIEERWTLPYSHWSFKPSNYVRDTSKAKK</sequence>
<protein>
    <recommendedName>
        <fullName evidence="3">DUF3800 domain-containing protein</fullName>
    </recommendedName>
</protein>
<evidence type="ECO:0000313" key="1">
    <source>
        <dbReference type="EMBL" id="RHK47478.1"/>
    </source>
</evidence>
<comment type="caution">
    <text evidence="1">The sequence shown here is derived from an EMBL/GenBank/DDBJ whole genome shotgun (WGS) entry which is preliminary data.</text>
</comment>
<dbReference type="InterPro" id="IPR024524">
    <property type="entry name" value="DUF3800"/>
</dbReference>
<reference evidence="1 2" key="1">
    <citation type="submission" date="2018-08" db="EMBL/GenBank/DDBJ databases">
        <title>A genome reference for cultivated species of the human gut microbiota.</title>
        <authorList>
            <person name="Zou Y."/>
            <person name="Xue W."/>
            <person name="Luo G."/>
        </authorList>
    </citation>
    <scope>NUCLEOTIDE SEQUENCE [LARGE SCALE GENOMIC DNA]</scope>
    <source>
        <strain evidence="1 2">AF43-2</strain>
    </source>
</reference>
<name>A0AA92WJN5_9BACT</name>